<dbReference type="OrthoDB" id="5354526at2759"/>
<keyword evidence="3" id="KW-1185">Reference proteome</keyword>
<name>A0A6A4IGX6_9AGAR</name>
<dbReference type="InterPro" id="IPR001810">
    <property type="entry name" value="F-box_dom"/>
</dbReference>
<proteinExistence type="predicted"/>
<dbReference type="EMBL" id="ML769386">
    <property type="protein sequence ID" value="KAE9409829.1"/>
    <property type="molecule type" value="Genomic_DNA"/>
</dbReference>
<evidence type="ECO:0000313" key="2">
    <source>
        <dbReference type="EMBL" id="KAE9409829.1"/>
    </source>
</evidence>
<dbReference type="Proteomes" id="UP000799118">
    <property type="component" value="Unassembled WGS sequence"/>
</dbReference>
<gene>
    <name evidence="2" type="ORF">BT96DRAFT_912799</name>
</gene>
<organism evidence="2 3">
    <name type="scientific">Gymnopus androsaceus JB14</name>
    <dbReference type="NCBI Taxonomy" id="1447944"/>
    <lineage>
        <taxon>Eukaryota</taxon>
        <taxon>Fungi</taxon>
        <taxon>Dikarya</taxon>
        <taxon>Basidiomycota</taxon>
        <taxon>Agaricomycotina</taxon>
        <taxon>Agaricomycetes</taxon>
        <taxon>Agaricomycetidae</taxon>
        <taxon>Agaricales</taxon>
        <taxon>Marasmiineae</taxon>
        <taxon>Omphalotaceae</taxon>
        <taxon>Gymnopus</taxon>
    </lineage>
</organism>
<protein>
    <recommendedName>
        <fullName evidence="1">F-box domain-containing protein</fullName>
    </recommendedName>
</protein>
<dbReference type="Pfam" id="PF12937">
    <property type="entry name" value="F-box-like"/>
    <property type="match status" value="1"/>
</dbReference>
<dbReference type="SUPFAM" id="SSF81383">
    <property type="entry name" value="F-box domain"/>
    <property type="match status" value="1"/>
</dbReference>
<accession>A0A6A4IGX6</accession>
<reference evidence="2" key="1">
    <citation type="journal article" date="2019" name="Environ. Microbiol.">
        <title>Fungal ecological strategies reflected in gene transcription - a case study of two litter decomposers.</title>
        <authorList>
            <person name="Barbi F."/>
            <person name="Kohler A."/>
            <person name="Barry K."/>
            <person name="Baskaran P."/>
            <person name="Daum C."/>
            <person name="Fauchery L."/>
            <person name="Ihrmark K."/>
            <person name="Kuo A."/>
            <person name="LaButti K."/>
            <person name="Lipzen A."/>
            <person name="Morin E."/>
            <person name="Grigoriev I.V."/>
            <person name="Henrissat B."/>
            <person name="Lindahl B."/>
            <person name="Martin F."/>
        </authorList>
    </citation>
    <scope>NUCLEOTIDE SEQUENCE</scope>
    <source>
        <strain evidence="2">JB14</strain>
    </source>
</reference>
<evidence type="ECO:0000313" key="3">
    <source>
        <dbReference type="Proteomes" id="UP000799118"/>
    </source>
</evidence>
<feature type="domain" description="F-box" evidence="1">
    <location>
        <begin position="8"/>
        <end position="48"/>
    </location>
</feature>
<dbReference type="AlphaFoldDB" id="A0A6A4IGX6"/>
<dbReference type="InterPro" id="IPR036047">
    <property type="entry name" value="F-box-like_dom_sf"/>
</dbReference>
<evidence type="ECO:0000259" key="1">
    <source>
        <dbReference type="Pfam" id="PF12937"/>
    </source>
</evidence>
<dbReference type="SUPFAM" id="SSF52047">
    <property type="entry name" value="RNI-like"/>
    <property type="match status" value="1"/>
</dbReference>
<sequence length="661" mass="76292">MYQNLSRFQELPDVLWILIFEQLTRPQDRYHVVQTCRKFYFLALRALYGELTYRHISHFLDNYSSFWANRGDDMTTAPRSVHIYKSFMPSVEYSSGLSWDLPASHWPDESTVLKSRELPSMFMQSLAMFPNIRTLIFDNVTLPSEFYPFLFLFPQLRELTLLDCTAPCLYPLSSGESKEKTFSFEDLPITTLRLTGIRRSHTNVSTMFSAVGSMVASEDVDHYNLLHLAAAKNLHHLHITWNIVSAKFFGALAQGRVVGLDFPDDNDNSSGHERRTWTFPPQLESLRLSTRMKPDWFHLSQTSRQSERRNLTKHLSFLLKECRGTLRKLEIEGYVHPFWDPRKRVTMSRLEVYEGPLEFLKSVWTPKVDLKHIRIVEMCHSELGGRRDGLSWTMLRRAFSEKRGKSRDFVRSLDVKILVWEDRTLKDIASMFEKLDELKIEIVEGFPDQAELSSMAHRYLTRLKSLSTFELFNSGPVPLQTIPMPPSSLFSFPSSSSSSQGGMVEDSDCFDRAVSQLLSAWDRHLSHSLSEIRLTPTCVWRRANGDDQWCKRMLDLTGATSDKKPIELDALIPRNDLLLSHTIDHTHDHGPDHATPFAGMIMILETIGSYSDDRQSRANLRRELFESEQWVSARLMRDAHALLARARRLGADVGVFVEDVD</sequence>